<evidence type="ECO:0000313" key="2">
    <source>
        <dbReference type="Proteomes" id="UP001205601"/>
    </source>
</evidence>
<reference evidence="2" key="1">
    <citation type="submission" date="2023-07" db="EMBL/GenBank/DDBJ databases">
        <title>Defluviimonas sediminis sp. nov., isolated from mangrove sediment.</title>
        <authorList>
            <person name="Liu L."/>
            <person name="Li J."/>
            <person name="Huang Y."/>
            <person name="Pan J."/>
            <person name="Li M."/>
        </authorList>
    </citation>
    <scope>NUCLEOTIDE SEQUENCE [LARGE SCALE GENOMIC DNA]</scope>
    <source>
        <strain evidence="2">FT324</strain>
    </source>
</reference>
<dbReference type="RefSeq" id="WP_261494781.1">
    <property type="nucleotide sequence ID" value="NZ_JAOCQF010000001.1"/>
</dbReference>
<evidence type="ECO:0000313" key="1">
    <source>
        <dbReference type="EMBL" id="MCT8329357.1"/>
    </source>
</evidence>
<comment type="caution">
    <text evidence="1">The sequence shown here is derived from an EMBL/GenBank/DDBJ whole genome shotgun (WGS) entry which is preliminary data.</text>
</comment>
<proteinExistence type="predicted"/>
<gene>
    <name evidence="1" type="ORF">N5I32_07520</name>
</gene>
<sequence length="294" mass="34234">MSEARKRMMRRKFGDLFGWTRPDIEKTVGPYDPFVFVRFDELRLKLLDDCAARLSHFAEDEVEDMLAQRPEEMSQGAKAWWDHRSDEISRLGRMIPPWHAGGFGHPDYVADFDYWCKNSRLEIEEVLCLSVGIEPENFSKSALENLAREEPSKLSKTQRFLVRRYKQLKRKFDPGENNWTVQPKQFVAWAQQVQFETHPEFLRLLSQYHLPPQPTETHAGVTADADKREVDKIAQLFTAMAMEYLGYDPSQARSPTAKEIGDIAAKMGMSISEDTIRKYLKRGAQFIPRDWKPD</sequence>
<protein>
    <submittedName>
        <fullName evidence="1">Uncharacterized protein</fullName>
    </submittedName>
</protein>
<dbReference type="EMBL" id="JAOCQF010000001">
    <property type="protein sequence ID" value="MCT8329357.1"/>
    <property type="molecule type" value="Genomic_DNA"/>
</dbReference>
<accession>A0ABT2NKA5</accession>
<name>A0ABT2NKA5_9RHOB</name>
<keyword evidence="2" id="KW-1185">Reference proteome</keyword>
<dbReference type="Proteomes" id="UP001205601">
    <property type="component" value="Unassembled WGS sequence"/>
</dbReference>
<organism evidence="1 2">
    <name type="scientific">Albidovulum sediminis</name>
    <dbReference type="NCBI Taxonomy" id="3066345"/>
    <lineage>
        <taxon>Bacteria</taxon>
        <taxon>Pseudomonadati</taxon>
        <taxon>Pseudomonadota</taxon>
        <taxon>Alphaproteobacteria</taxon>
        <taxon>Rhodobacterales</taxon>
        <taxon>Paracoccaceae</taxon>
        <taxon>Albidovulum</taxon>
    </lineage>
</organism>